<dbReference type="EMBL" id="QZBM01000062">
    <property type="protein sequence ID" value="THZ27064.1"/>
    <property type="molecule type" value="Genomic_DNA"/>
</dbReference>
<feature type="compositionally biased region" description="Low complexity" evidence="1">
    <location>
        <begin position="311"/>
        <end position="326"/>
    </location>
</feature>
<reference evidence="2 3" key="1">
    <citation type="submission" date="2018-10" db="EMBL/GenBank/DDBJ databases">
        <title>Fifty Aureobasidium pullulans genomes reveal a recombining polyextremotolerant generalist.</title>
        <authorList>
            <person name="Gostincar C."/>
            <person name="Turk M."/>
            <person name="Zajc J."/>
            <person name="Gunde-Cimerman N."/>
        </authorList>
    </citation>
    <scope>NUCLEOTIDE SEQUENCE [LARGE SCALE GENOMIC DNA]</scope>
    <source>
        <strain evidence="2 3">EXF-3863</strain>
    </source>
</reference>
<name>A0A1A7MJ52_AURPU</name>
<feature type="compositionally biased region" description="Basic and acidic residues" evidence="1">
    <location>
        <begin position="234"/>
        <end position="244"/>
    </location>
</feature>
<organism evidence="2 3">
    <name type="scientific">Aureobasidium pullulans</name>
    <name type="common">Black yeast</name>
    <name type="synonym">Pullularia pullulans</name>
    <dbReference type="NCBI Taxonomy" id="5580"/>
    <lineage>
        <taxon>Eukaryota</taxon>
        <taxon>Fungi</taxon>
        <taxon>Dikarya</taxon>
        <taxon>Ascomycota</taxon>
        <taxon>Pezizomycotina</taxon>
        <taxon>Dothideomycetes</taxon>
        <taxon>Dothideomycetidae</taxon>
        <taxon>Dothideales</taxon>
        <taxon>Saccotheciaceae</taxon>
        <taxon>Aureobasidium</taxon>
    </lineage>
</organism>
<evidence type="ECO:0000313" key="3">
    <source>
        <dbReference type="Proteomes" id="UP000308005"/>
    </source>
</evidence>
<proteinExistence type="predicted"/>
<feature type="region of interest" description="Disordered" evidence="1">
    <location>
        <begin position="279"/>
        <end position="348"/>
    </location>
</feature>
<dbReference type="AlphaFoldDB" id="A0A1A7MJ52"/>
<evidence type="ECO:0000256" key="1">
    <source>
        <dbReference type="SAM" id="MobiDB-lite"/>
    </source>
</evidence>
<dbReference type="Proteomes" id="UP000308005">
    <property type="component" value="Unassembled WGS sequence"/>
</dbReference>
<feature type="compositionally biased region" description="Basic residues" evidence="1">
    <location>
        <begin position="280"/>
        <end position="290"/>
    </location>
</feature>
<evidence type="ECO:0000313" key="2">
    <source>
        <dbReference type="EMBL" id="THZ27064.1"/>
    </source>
</evidence>
<accession>A0A1A7MJ52</accession>
<sequence>MESSSAAQVHTRNKIQTRESPLKYVINPDTIRVSEADSIEVKELVRTRFDNLCKEAGWTPTNAIRNDLELLAKVDAEWRKRRCETALFAFVQHLDFVWDDGYVLLGRKKFEDGVFAVGYRPLYEEKARKIVFCYGPEHTVFRPVETAERVDEDKIWPPFTRLFDFANLIREDQNTYLIGVYEILSKFKSMRRALDPDNPGIALSSSEPPELPFLPGSKWLREQRSLHRHSIPSRRSETELRDRLLAQSQDSTNGRILIDDEERHQATLSACALESDIRHSALKQGHKRKRSDTSDSDGSTRKNRNFSQNTVSKVSPKSPSRSQQSSVDPLDGTQERPEIASESASAHEASRTLMAHLMQHIEVSCSVAETDNIPRARITATLPKALFQASTLKLSAMVSTNTAPVGRSRECVIRALEDIAMGSLSKHFVGRPTIAPHHETSLPVPVARMEPVFHETSSKISMDQARQLLRRARIKLVSSGNDNERGLQMFEFDVSYPEASLEATVELTLLKFSPILSVETVPVVITKTQALKRLLEYAQEDEVAQLLRIVI</sequence>
<feature type="region of interest" description="Disordered" evidence="1">
    <location>
        <begin position="225"/>
        <end position="247"/>
    </location>
</feature>
<gene>
    <name evidence="2" type="ORF">D6C91_02387</name>
</gene>
<protein>
    <submittedName>
        <fullName evidence="2">Uncharacterized protein</fullName>
    </submittedName>
</protein>
<comment type="caution">
    <text evidence="2">The sequence shown here is derived from an EMBL/GenBank/DDBJ whole genome shotgun (WGS) entry which is preliminary data.</text>
</comment>